<keyword evidence="11" id="KW-1185">Reference proteome</keyword>
<dbReference type="Gene3D" id="3.40.720.10">
    <property type="entry name" value="Alkaline Phosphatase, subunit A"/>
    <property type="match status" value="1"/>
</dbReference>
<proteinExistence type="predicted"/>
<feature type="transmembrane region" description="Helical" evidence="6">
    <location>
        <begin position="51"/>
        <end position="69"/>
    </location>
</feature>
<dbReference type="KEGG" id="fsc:FSU_0935"/>
<evidence type="ECO:0000256" key="1">
    <source>
        <dbReference type="ARBA" id="ARBA00004651"/>
    </source>
</evidence>
<feature type="transmembrane region" description="Helical" evidence="6">
    <location>
        <begin position="152"/>
        <end position="172"/>
    </location>
</feature>
<dbReference type="InterPro" id="IPR017850">
    <property type="entry name" value="Alkaline_phosphatase_core_sf"/>
</dbReference>
<organism evidence="9 10">
    <name type="scientific">Fibrobacter succinogenes (strain ATCC 19169 / S85)</name>
    <dbReference type="NCBI Taxonomy" id="59374"/>
    <lineage>
        <taxon>Bacteria</taxon>
        <taxon>Pseudomonadati</taxon>
        <taxon>Fibrobacterota</taxon>
        <taxon>Fibrobacteria</taxon>
        <taxon>Fibrobacterales</taxon>
        <taxon>Fibrobacteraceae</taxon>
        <taxon>Fibrobacter</taxon>
    </lineage>
</organism>
<keyword evidence="4 6" id="KW-1133">Transmembrane helix</keyword>
<accession>C9RLW4</accession>
<evidence type="ECO:0000256" key="3">
    <source>
        <dbReference type="ARBA" id="ARBA00022692"/>
    </source>
</evidence>
<reference evidence="8 11" key="1">
    <citation type="submission" date="2009-10" db="EMBL/GenBank/DDBJ databases">
        <title>Complete sequence of Fibrobacter succinogenes subsp. succinogenes S85.</title>
        <authorList>
            <consortium name="US DOE Joint Genome Institute"/>
            <person name="Lucas S."/>
            <person name="Copeland A."/>
            <person name="Lapidus A."/>
            <person name="Glavina del Rio T."/>
            <person name="Tice H."/>
            <person name="Bruce D."/>
            <person name="Goodwin L."/>
            <person name="Pitluck S."/>
            <person name="Chertkov O."/>
            <person name="Detter J.C."/>
            <person name="Han C."/>
            <person name="Tapia R."/>
            <person name="Larimer F."/>
            <person name="Land M."/>
            <person name="Hauser L."/>
            <person name="Kyrpides N."/>
            <person name="Mikhailova N."/>
            <person name="Weimer P.J."/>
            <person name="Stevenson D.M."/>
            <person name="Boyum J."/>
            <person name="Brumm P.I."/>
            <person name="Mead D."/>
        </authorList>
    </citation>
    <scope>NUCLEOTIDE SEQUENCE [LARGE SCALE GENOMIC DNA]</scope>
    <source>
        <strain evidence="11">ATCC 19169 / S85</strain>
        <strain evidence="8">S85</strain>
    </source>
</reference>
<evidence type="ECO:0000313" key="10">
    <source>
        <dbReference type="Proteomes" id="UP000000517"/>
    </source>
</evidence>
<evidence type="ECO:0000256" key="4">
    <source>
        <dbReference type="ARBA" id="ARBA00022989"/>
    </source>
</evidence>
<dbReference type="SUPFAM" id="SSF53649">
    <property type="entry name" value="Alkaline phosphatase-like"/>
    <property type="match status" value="1"/>
</dbReference>
<dbReference type="STRING" id="59374.FSU_0935"/>
<evidence type="ECO:0000313" key="11">
    <source>
        <dbReference type="Proteomes" id="UP000001497"/>
    </source>
</evidence>
<evidence type="ECO:0000313" key="8">
    <source>
        <dbReference type="EMBL" id="ACX74126.1"/>
    </source>
</evidence>
<evidence type="ECO:0000256" key="5">
    <source>
        <dbReference type="ARBA" id="ARBA00023136"/>
    </source>
</evidence>
<evidence type="ECO:0000259" key="7">
    <source>
        <dbReference type="Pfam" id="PF00884"/>
    </source>
</evidence>
<name>C9RLW4_FIBSS</name>
<gene>
    <name evidence="8" type="ordered locus">Fisuc_0514</name>
    <name evidence="9" type="ordered locus">FSU_0935</name>
</gene>
<dbReference type="AlphaFoldDB" id="C9RLW4"/>
<reference evidence="10" key="2">
    <citation type="submission" date="2010-08" db="EMBL/GenBank/DDBJ databases">
        <title>Complete sequence of Fibrobacter succinogenes subsp. succinogenes S85.</title>
        <authorList>
            <person name="Durkin A.S."/>
            <person name="Nelson K.E."/>
            <person name="Morrison M."/>
            <person name="Forsberg C.W."/>
            <person name="Wilson D.B."/>
            <person name="Russell J.B."/>
            <person name="Cann I.K.O."/>
            <person name="Mackie R.I."/>
            <person name="White B.A."/>
        </authorList>
    </citation>
    <scope>NUCLEOTIDE SEQUENCE [LARGE SCALE GENOMIC DNA]</scope>
    <source>
        <strain evidence="10">ATCC 19169 / S85</strain>
    </source>
</reference>
<dbReference type="GO" id="GO:0005886">
    <property type="term" value="C:plasma membrane"/>
    <property type="evidence" value="ECO:0007669"/>
    <property type="project" value="UniProtKB-SubCell"/>
</dbReference>
<sequence>MLVLFYTLPDPLGLSLTELFEGKIFWQVLMAFGTILFVSAIFAFLKAPRALAIFFGFYFVLATADYEVFRFSHQRLSFSFLRTYFHFSNITDATTIGTLGGDLKGTILYISLALAGVVASIVFCVVYTMRKRAARGVLTGLFLSPEKHARKVPVVFISVGAAFLLLPLIFFACGVRGDLYLPITHTHINLRMTLGKYTLTAPVLHIAVQETFEFFYDNEKITDEIRKDMESFLPENMVANRSNVEDFPVYRSAAKHEYRAKQPYNIVFIMGESFKGRIFNRMLEGDTTLAPNLWNLATGKMFTNGGGGLWFKNGYSGGYPTVRGTMATYLGFPSHPNRDLPSFYSSNHFTGIPEYLKNYHKFYITVSNPIFDHTLPFVERFYKNNWSFPQNVTDGTIIDSVGVDMVISHLPKLPTDSSWFIAFNTITSHIPFFEYPDDFAPKPDDAMARYYNAIRYTDKQLGRFFEKLSSRPDFERTVIVVLGDHDTPVDSVDYAVPQPLGVSVSRIFMGIFSPDSNLFNGLTVREDVASQLDMGPTVMDLAQVREPNHFWGYDLLTEERPAEQPSLFFSQNAYFLGFRDHVLTGGLDNEEVYSDIDGSFKEVKDAVSLTWKKRAVSTSKVLRSLLRNDNMEPR</sequence>
<dbReference type="eggNOG" id="COG1368">
    <property type="taxonomic scope" value="Bacteria"/>
</dbReference>
<feature type="transmembrane region" description="Helical" evidence="6">
    <location>
        <begin position="24"/>
        <end position="44"/>
    </location>
</feature>
<evidence type="ECO:0000256" key="6">
    <source>
        <dbReference type="SAM" id="Phobius"/>
    </source>
</evidence>
<dbReference type="Pfam" id="PF00884">
    <property type="entry name" value="Sulfatase"/>
    <property type="match status" value="1"/>
</dbReference>
<dbReference type="RefSeq" id="WP_012820356.1">
    <property type="nucleotide sequence ID" value="NC_017448.1"/>
</dbReference>
<feature type="transmembrane region" description="Helical" evidence="6">
    <location>
        <begin position="107"/>
        <end position="129"/>
    </location>
</feature>
<dbReference type="EMBL" id="CP001792">
    <property type="protein sequence ID" value="ACX74126.1"/>
    <property type="molecule type" value="Genomic_DNA"/>
</dbReference>
<keyword evidence="2" id="KW-1003">Cell membrane</keyword>
<keyword evidence="3 6" id="KW-0812">Transmembrane</keyword>
<reference evidence="9" key="3">
    <citation type="submission" date="2010-08" db="EMBL/GenBank/DDBJ databases">
        <authorList>
            <person name="Durkin A.S."/>
            <person name="Nelson K.E."/>
            <person name="Morrison M."/>
            <person name="Forsberg C.W."/>
            <person name="Wilson D.B."/>
            <person name="Russell J.B."/>
            <person name="Cann I.K.O."/>
            <person name="Mackie R.I."/>
            <person name="White B.A."/>
        </authorList>
    </citation>
    <scope>NUCLEOTIDE SEQUENCE</scope>
    <source>
        <strain evidence="9">S85</strain>
    </source>
</reference>
<evidence type="ECO:0000256" key="2">
    <source>
        <dbReference type="ARBA" id="ARBA00022475"/>
    </source>
</evidence>
<protein>
    <submittedName>
        <fullName evidence="8 9">Sulfatase</fullName>
    </submittedName>
</protein>
<dbReference type="EMBL" id="CP002158">
    <property type="protein sequence ID" value="ADL25285.1"/>
    <property type="molecule type" value="Genomic_DNA"/>
</dbReference>
<dbReference type="HOGENOM" id="CLU_431340_0_0_0"/>
<dbReference type="PANTHER" id="PTHR47371">
    <property type="entry name" value="LIPOTEICHOIC ACID SYNTHASE"/>
    <property type="match status" value="1"/>
</dbReference>
<feature type="domain" description="Sulfatase N-terminal" evidence="7">
    <location>
        <begin position="265"/>
        <end position="543"/>
    </location>
</feature>
<dbReference type="Proteomes" id="UP000001497">
    <property type="component" value="Chromosome"/>
</dbReference>
<dbReference type="KEGG" id="fsu:Fisuc_0514"/>
<dbReference type="InterPro" id="IPR050448">
    <property type="entry name" value="OpgB/LTA_synthase_biosynth"/>
</dbReference>
<dbReference type="OrthoDB" id="9803751at2"/>
<evidence type="ECO:0000313" key="9">
    <source>
        <dbReference type="EMBL" id="ADL25285.1"/>
    </source>
</evidence>
<keyword evidence="5 6" id="KW-0472">Membrane</keyword>
<dbReference type="InterPro" id="IPR000917">
    <property type="entry name" value="Sulfatase_N"/>
</dbReference>
<comment type="subcellular location">
    <subcellularLocation>
        <location evidence="1">Cell membrane</location>
        <topology evidence="1">Multi-pass membrane protein</topology>
    </subcellularLocation>
</comment>
<dbReference type="Proteomes" id="UP000000517">
    <property type="component" value="Chromosome"/>
</dbReference>
<dbReference type="PANTHER" id="PTHR47371:SF3">
    <property type="entry name" value="PHOSPHOGLYCEROL TRANSFERASE I"/>
    <property type="match status" value="1"/>
</dbReference>